<dbReference type="PANTHER" id="PTHR34591:SF43">
    <property type="entry name" value="F-BOX DOMAIN-CONTAINING PROTEIN"/>
    <property type="match status" value="1"/>
</dbReference>
<keyword evidence="2" id="KW-1185">Reference proteome</keyword>
<dbReference type="AlphaFoldDB" id="A0AAQ3PFS1"/>
<gene>
    <name evidence="1" type="ORF">U9M48_001308</name>
</gene>
<dbReference type="EMBL" id="CP144745">
    <property type="protein sequence ID" value="WVZ50009.1"/>
    <property type="molecule type" value="Genomic_DNA"/>
</dbReference>
<proteinExistence type="predicted"/>
<evidence type="ECO:0000313" key="1">
    <source>
        <dbReference type="EMBL" id="WVZ50009.1"/>
    </source>
</evidence>
<organism evidence="1 2">
    <name type="scientific">Paspalum notatum var. saurae</name>
    <dbReference type="NCBI Taxonomy" id="547442"/>
    <lineage>
        <taxon>Eukaryota</taxon>
        <taxon>Viridiplantae</taxon>
        <taxon>Streptophyta</taxon>
        <taxon>Embryophyta</taxon>
        <taxon>Tracheophyta</taxon>
        <taxon>Spermatophyta</taxon>
        <taxon>Magnoliopsida</taxon>
        <taxon>Liliopsida</taxon>
        <taxon>Poales</taxon>
        <taxon>Poaceae</taxon>
        <taxon>PACMAD clade</taxon>
        <taxon>Panicoideae</taxon>
        <taxon>Andropogonodae</taxon>
        <taxon>Paspaleae</taxon>
        <taxon>Paspalinae</taxon>
        <taxon>Paspalum</taxon>
    </lineage>
</organism>
<dbReference type="PANTHER" id="PTHR34591">
    <property type="entry name" value="OS03G0653100 PROTEIN-RELATED"/>
    <property type="match status" value="1"/>
</dbReference>
<protein>
    <submittedName>
        <fullName evidence="1">Uncharacterized protein</fullName>
    </submittedName>
</protein>
<sequence length="128" mass="14582">MSEGASVPTGCRTSRFVVFDPATTPPHWELLLMAPLEAGLERDDQQQQAEEEEDGARQLVDWPPLTWTCHLFSSQTMAWEERVFVRVGETVLLERRTSRELMREGEAPGAYCHGALYMLHCRGAYVTR</sequence>
<accession>A0AAQ3PFS1</accession>
<reference evidence="1 2" key="1">
    <citation type="submission" date="2024-02" db="EMBL/GenBank/DDBJ databases">
        <title>High-quality chromosome-scale genome assembly of Pensacola bahiagrass (Paspalum notatum Flugge var. saurae).</title>
        <authorList>
            <person name="Vega J.M."/>
            <person name="Podio M."/>
            <person name="Orjuela J."/>
            <person name="Siena L.A."/>
            <person name="Pessino S.C."/>
            <person name="Combes M.C."/>
            <person name="Mariac C."/>
            <person name="Albertini E."/>
            <person name="Pupilli F."/>
            <person name="Ortiz J.P.A."/>
            <person name="Leblanc O."/>
        </authorList>
    </citation>
    <scope>NUCLEOTIDE SEQUENCE [LARGE SCALE GENOMIC DNA]</scope>
    <source>
        <strain evidence="1">R1</strain>
        <tissue evidence="1">Leaf</tissue>
    </source>
</reference>
<evidence type="ECO:0000313" key="2">
    <source>
        <dbReference type="Proteomes" id="UP001341281"/>
    </source>
</evidence>
<dbReference type="Proteomes" id="UP001341281">
    <property type="component" value="Chromosome 01"/>
</dbReference>
<name>A0AAQ3PFS1_PASNO</name>